<accession>A0ABP3N931</accession>
<feature type="transmembrane region" description="Helical" evidence="1">
    <location>
        <begin position="12"/>
        <end position="31"/>
    </location>
</feature>
<evidence type="ECO:0000313" key="2">
    <source>
        <dbReference type="EMBL" id="GAA0538585.1"/>
    </source>
</evidence>
<evidence type="ECO:0008006" key="4">
    <source>
        <dbReference type="Google" id="ProtNLM"/>
    </source>
</evidence>
<proteinExistence type="predicted"/>
<dbReference type="EMBL" id="BAAAEO010000001">
    <property type="protein sequence ID" value="GAA0538585.1"/>
    <property type="molecule type" value="Genomic_DNA"/>
</dbReference>
<dbReference type="Pfam" id="PF07963">
    <property type="entry name" value="N_methyl"/>
    <property type="match status" value="1"/>
</dbReference>
<name>A0ABP3N931_9GAMM</name>
<keyword evidence="3" id="KW-1185">Reference proteome</keyword>
<dbReference type="SUPFAM" id="SSF54523">
    <property type="entry name" value="Pili subunits"/>
    <property type="match status" value="1"/>
</dbReference>
<keyword evidence="1" id="KW-0472">Membrane</keyword>
<dbReference type="InterPro" id="IPR012902">
    <property type="entry name" value="N_methyl_site"/>
</dbReference>
<evidence type="ECO:0000313" key="3">
    <source>
        <dbReference type="Proteomes" id="UP001501169"/>
    </source>
</evidence>
<keyword evidence="1" id="KW-1133">Transmembrane helix</keyword>
<dbReference type="PROSITE" id="PS00409">
    <property type="entry name" value="PROKAR_NTER_METHYL"/>
    <property type="match status" value="1"/>
</dbReference>
<dbReference type="RefSeq" id="WP_134053923.1">
    <property type="nucleotide sequence ID" value="NZ_BAAAEO010000001.1"/>
</dbReference>
<gene>
    <name evidence="2" type="ORF">GCM10009098_02630</name>
</gene>
<reference evidence="3" key="1">
    <citation type="journal article" date="2019" name="Int. J. Syst. Evol. Microbiol.">
        <title>The Global Catalogue of Microorganisms (GCM) 10K type strain sequencing project: providing services to taxonomists for standard genome sequencing and annotation.</title>
        <authorList>
            <consortium name="The Broad Institute Genomics Platform"/>
            <consortium name="The Broad Institute Genome Sequencing Center for Infectious Disease"/>
            <person name="Wu L."/>
            <person name="Ma J."/>
        </authorList>
    </citation>
    <scope>NUCLEOTIDE SEQUENCE [LARGE SCALE GENOMIC DNA]</scope>
    <source>
        <strain evidence="3">JCM 14331</strain>
    </source>
</reference>
<dbReference type="Gene3D" id="3.30.700.10">
    <property type="entry name" value="Glycoprotein, Type 4 Pilin"/>
    <property type="match status" value="1"/>
</dbReference>
<dbReference type="NCBIfam" id="TIGR02532">
    <property type="entry name" value="IV_pilin_GFxxxE"/>
    <property type="match status" value="1"/>
</dbReference>
<dbReference type="InterPro" id="IPR045584">
    <property type="entry name" value="Pilin-like"/>
</dbReference>
<dbReference type="Proteomes" id="UP001501169">
    <property type="component" value="Unassembled WGS sequence"/>
</dbReference>
<comment type="caution">
    <text evidence="2">The sequence shown here is derived from an EMBL/GenBank/DDBJ whole genome shotgun (WGS) entry which is preliminary data.</text>
</comment>
<protein>
    <recommendedName>
        <fullName evidence="4">Prepilin-type N-terminal cleavage/methylation domain-containing protein</fullName>
    </recommendedName>
</protein>
<organism evidence="2 3">
    <name type="scientific">Rheinheimera aquimaris</name>
    <dbReference type="NCBI Taxonomy" id="412437"/>
    <lineage>
        <taxon>Bacteria</taxon>
        <taxon>Pseudomonadati</taxon>
        <taxon>Pseudomonadota</taxon>
        <taxon>Gammaproteobacteria</taxon>
        <taxon>Chromatiales</taxon>
        <taxon>Chromatiaceae</taxon>
        <taxon>Rheinheimera</taxon>
    </lineage>
</organism>
<sequence>MQTRKGFTLIELLVVIAIMTTVLTLVAPLMISQVDKTKAAAEFAEAEQYINDSAKVAFLRGQSIQFVFEGKQLSRRIGSEEIVLSFEYIFFPLQTLHFNANGFTATKSIEIKTLNRTEHLALKG</sequence>
<keyword evidence="1" id="KW-0812">Transmembrane</keyword>
<evidence type="ECO:0000256" key="1">
    <source>
        <dbReference type="SAM" id="Phobius"/>
    </source>
</evidence>